<dbReference type="FunFam" id="2.170.270.10:FF:000001">
    <property type="entry name" value="Putative histone-lysine N-methyltransferase EZH2"/>
    <property type="match status" value="1"/>
</dbReference>
<dbReference type="EC" id="2.1.1.356" evidence="2"/>
<feature type="compositionally biased region" description="Basic and acidic residues" evidence="11">
    <location>
        <begin position="559"/>
        <end position="574"/>
    </location>
</feature>
<feature type="region of interest" description="Disordered" evidence="11">
    <location>
        <begin position="87"/>
        <end position="112"/>
    </location>
</feature>
<comment type="catalytic activity">
    <reaction evidence="10">
        <text>L-lysyl(27)-[histone H3] + 3 S-adenosyl-L-methionine = N(6),N(6),N(6)-trimethyl-L-lysyl(27)-[histone H3] + 3 S-adenosyl-L-homocysteine + 3 H(+)</text>
        <dbReference type="Rhea" id="RHEA:60292"/>
        <dbReference type="Rhea" id="RHEA-COMP:15535"/>
        <dbReference type="Rhea" id="RHEA-COMP:15548"/>
        <dbReference type="ChEBI" id="CHEBI:15378"/>
        <dbReference type="ChEBI" id="CHEBI:29969"/>
        <dbReference type="ChEBI" id="CHEBI:57856"/>
        <dbReference type="ChEBI" id="CHEBI:59789"/>
        <dbReference type="ChEBI" id="CHEBI:61961"/>
        <dbReference type="EC" id="2.1.1.356"/>
    </reaction>
</comment>
<dbReference type="InterPro" id="IPR001214">
    <property type="entry name" value="SET_dom"/>
</dbReference>
<evidence type="ECO:0000256" key="10">
    <source>
        <dbReference type="ARBA" id="ARBA00048568"/>
    </source>
</evidence>
<dbReference type="GO" id="GO:0035098">
    <property type="term" value="C:ESC/E(Z) complex"/>
    <property type="evidence" value="ECO:0007669"/>
    <property type="project" value="TreeGrafter"/>
</dbReference>
<dbReference type="PANTHER" id="PTHR45747">
    <property type="entry name" value="HISTONE-LYSINE N-METHYLTRANSFERASE E(Z)"/>
    <property type="match status" value="1"/>
</dbReference>
<evidence type="ECO:0000256" key="8">
    <source>
        <dbReference type="ARBA" id="ARBA00023163"/>
    </source>
</evidence>
<evidence type="ECO:0000259" key="12">
    <source>
        <dbReference type="PROSITE" id="PS50280"/>
    </source>
</evidence>
<keyword evidence="3" id="KW-0489">Methyltransferase</keyword>
<dbReference type="SMART" id="SM01114">
    <property type="entry name" value="CXC"/>
    <property type="match status" value="1"/>
</dbReference>
<evidence type="ECO:0000313" key="15">
    <source>
        <dbReference type="Proteomes" id="UP000708208"/>
    </source>
</evidence>
<feature type="compositionally biased region" description="Low complexity" evidence="11">
    <location>
        <begin position="87"/>
        <end position="99"/>
    </location>
</feature>
<gene>
    <name evidence="14" type="ORF">AFUS01_LOCUS28654</name>
</gene>
<dbReference type="CDD" id="cd19218">
    <property type="entry name" value="SET_EZH2"/>
    <property type="match status" value="1"/>
</dbReference>
<accession>A0A8J2PLD4</accession>
<evidence type="ECO:0000256" key="3">
    <source>
        <dbReference type="ARBA" id="ARBA00022603"/>
    </source>
</evidence>
<dbReference type="PROSITE" id="PS51633">
    <property type="entry name" value="CXC"/>
    <property type="match status" value="1"/>
</dbReference>
<dbReference type="InterPro" id="IPR041343">
    <property type="entry name" value="PRC2_HTH_1"/>
</dbReference>
<dbReference type="GO" id="GO:0032259">
    <property type="term" value="P:methylation"/>
    <property type="evidence" value="ECO:0007669"/>
    <property type="project" value="UniProtKB-KW"/>
</dbReference>
<dbReference type="InterPro" id="IPR045318">
    <property type="entry name" value="EZH1/2-like"/>
</dbReference>
<dbReference type="SMART" id="SM00317">
    <property type="entry name" value="SET"/>
    <property type="match status" value="1"/>
</dbReference>
<dbReference type="PROSITE" id="PS50280">
    <property type="entry name" value="SET"/>
    <property type="match status" value="1"/>
</dbReference>
<keyword evidence="4" id="KW-0808">Transferase</keyword>
<evidence type="ECO:0000256" key="5">
    <source>
        <dbReference type="ARBA" id="ARBA00022691"/>
    </source>
</evidence>
<keyword evidence="15" id="KW-1185">Reference proteome</keyword>
<dbReference type="InterPro" id="IPR048358">
    <property type="entry name" value="EZH1/2_MCSS"/>
</dbReference>
<feature type="domain" description="SET" evidence="12">
    <location>
        <begin position="797"/>
        <end position="912"/>
    </location>
</feature>
<dbReference type="InterPro" id="IPR026489">
    <property type="entry name" value="CXC_dom"/>
</dbReference>
<proteinExistence type="predicted"/>
<feature type="region of interest" description="Disordered" evidence="11">
    <location>
        <begin position="494"/>
        <end position="589"/>
    </location>
</feature>
<dbReference type="GO" id="GO:0003682">
    <property type="term" value="F:chromatin binding"/>
    <property type="evidence" value="ECO:0007669"/>
    <property type="project" value="TreeGrafter"/>
</dbReference>
<feature type="domain" description="CXC" evidence="13">
    <location>
        <begin position="689"/>
        <end position="790"/>
    </location>
</feature>
<sequence>MERSNEQCLLLLVQGKPNAGEGRETKSCSDNGPTVARWWFIGRGCRVSRSSSYVGSSETVSRRKHCRSWLIADHQGVSTEDVLMMASNGSRSSRNSESNPAAGGSKTRGSIGTQNLIDKGVKVTTPVSMLLLSPGACGIDWRKRVKTEYYRIIQQKRQRRNEEGKLAWNQNLTTMADALREEKKRWEETSKSVWACNMEQPTYAPCSKKASITSTDMVTQVAPIRVIHAIAATPTMYTWAPIQQNFMVEDETVLHNIPYMGDEVLDQDGTFIEELIKNYDGKVHGERDGDLVDDEVLVDLVKSLASMEETDKKEKARNRRNKDDSSKKDGLEGEGGSGELDSAGEEGERKEPQVGMIITTGTEITKAPRIKLPGNAVFKAISDVFPDKGTSAEIKEKFIEMYEKLEPGAGLPPECTPNIDGPNAESVPREQVMHSFHTLFCRRCFKYDCFLHRLKAYHPGPRLSKRKGLEFKPTSPCSQDCFLHLEEVKAKQSALAAANKDGEASNDGPPRKIRKQLSVDSGNEASSEDSNDSLKVKENGTSGKRSGKGSKDGSTSNGTDEKSKVERRDSKDSNEPGAAQSKEESRTVPEFLASSNSDSASMGPNFEYNVDVYKDWSGAEQSLFRAVHKVFLTNYCAISQVLMSKTCQEIYYFAQKEAADISQEESQKEYTPPRKKSTKKKNRLWSLHCRKIQLKKDNASNHVFNFTPCDHPGTPCDQGCPCIQAQNFCEKFCLCSSECQNRFPGCRCKAQCNTKQCPCYLAVRECDPDLCQQCGADQYDTTKINCKNVSVQRGLYKHLLMAPSDVAGWGIFLKESAQKNEFISEYCGEVITQDEADRRGKVYDKYMCSFLFNLNNDFVVDATRKGNKIRFANHSINPNCYAKVMMVNGDHRIGIFAKRAIQPGEELFFDYRYGPTEQLKFVGIEREMDCGL</sequence>
<dbReference type="Proteomes" id="UP000708208">
    <property type="component" value="Unassembled WGS sequence"/>
</dbReference>
<dbReference type="Pfam" id="PF21358">
    <property type="entry name" value="Ezh2_MCSS"/>
    <property type="match status" value="1"/>
</dbReference>
<organism evidence="14 15">
    <name type="scientific">Allacma fusca</name>
    <dbReference type="NCBI Taxonomy" id="39272"/>
    <lineage>
        <taxon>Eukaryota</taxon>
        <taxon>Metazoa</taxon>
        <taxon>Ecdysozoa</taxon>
        <taxon>Arthropoda</taxon>
        <taxon>Hexapoda</taxon>
        <taxon>Collembola</taxon>
        <taxon>Symphypleona</taxon>
        <taxon>Sminthuridae</taxon>
        <taxon>Allacma</taxon>
    </lineage>
</organism>
<dbReference type="AlphaFoldDB" id="A0A8J2PLD4"/>
<feature type="region of interest" description="Disordered" evidence="11">
    <location>
        <begin position="308"/>
        <end position="355"/>
    </location>
</feature>
<dbReference type="GO" id="GO:0031507">
    <property type="term" value="P:heterochromatin formation"/>
    <property type="evidence" value="ECO:0007669"/>
    <property type="project" value="TreeGrafter"/>
</dbReference>
<evidence type="ECO:0000259" key="13">
    <source>
        <dbReference type="PROSITE" id="PS51633"/>
    </source>
</evidence>
<evidence type="ECO:0000256" key="6">
    <source>
        <dbReference type="ARBA" id="ARBA00022853"/>
    </source>
</evidence>
<dbReference type="Pfam" id="PF00856">
    <property type="entry name" value="SET"/>
    <property type="match status" value="1"/>
</dbReference>
<reference evidence="14" key="1">
    <citation type="submission" date="2021-06" db="EMBL/GenBank/DDBJ databases">
        <authorList>
            <person name="Hodson N. C."/>
            <person name="Mongue J. A."/>
            <person name="Jaron S. K."/>
        </authorList>
    </citation>
    <scope>NUCLEOTIDE SEQUENCE</scope>
</reference>
<keyword evidence="6" id="KW-0156">Chromatin regulator</keyword>
<keyword evidence="8" id="KW-0804">Transcription</keyword>
<dbReference type="EMBL" id="CAJVCH010411904">
    <property type="protein sequence ID" value="CAG7818129.1"/>
    <property type="molecule type" value="Genomic_DNA"/>
</dbReference>
<dbReference type="InterPro" id="IPR033467">
    <property type="entry name" value="Tesmin/TSO1-like_CXC"/>
</dbReference>
<name>A0A8J2PLD4_9HEXA</name>
<feature type="compositionally biased region" description="Basic and acidic residues" evidence="11">
    <location>
        <begin position="321"/>
        <end position="331"/>
    </location>
</feature>
<dbReference type="InterPro" id="IPR044439">
    <property type="entry name" value="EZH2_SET"/>
</dbReference>
<dbReference type="OrthoDB" id="6141102at2759"/>
<evidence type="ECO:0000313" key="14">
    <source>
        <dbReference type="EMBL" id="CAG7818129.1"/>
    </source>
</evidence>
<evidence type="ECO:0000256" key="1">
    <source>
        <dbReference type="ARBA" id="ARBA00004123"/>
    </source>
</evidence>
<dbReference type="Pfam" id="PF18118">
    <property type="entry name" value="PRC2_HTH_1"/>
    <property type="match status" value="1"/>
</dbReference>
<comment type="caution">
    <text evidence="14">The sequence shown here is derived from an EMBL/GenBank/DDBJ whole genome shotgun (WGS) entry which is preliminary data.</text>
</comment>
<evidence type="ECO:0000256" key="11">
    <source>
        <dbReference type="SAM" id="MobiDB-lite"/>
    </source>
</evidence>
<dbReference type="Pfam" id="PF18264">
    <property type="entry name" value="preSET_CXC"/>
    <property type="match status" value="1"/>
</dbReference>
<dbReference type="PANTHER" id="PTHR45747:SF4">
    <property type="entry name" value="HISTONE-LYSINE N-METHYLTRANSFERASE E(Z)"/>
    <property type="match status" value="1"/>
</dbReference>
<evidence type="ECO:0000256" key="4">
    <source>
        <dbReference type="ARBA" id="ARBA00022679"/>
    </source>
</evidence>
<keyword evidence="7" id="KW-0805">Transcription regulation</keyword>
<dbReference type="InterPro" id="IPR041355">
    <property type="entry name" value="Pre-SET_CXC"/>
</dbReference>
<evidence type="ECO:0000256" key="9">
    <source>
        <dbReference type="ARBA" id="ARBA00023242"/>
    </source>
</evidence>
<evidence type="ECO:0000256" key="7">
    <source>
        <dbReference type="ARBA" id="ARBA00023015"/>
    </source>
</evidence>
<comment type="subcellular location">
    <subcellularLocation>
        <location evidence="1">Nucleus</location>
    </subcellularLocation>
</comment>
<protein>
    <recommendedName>
        <fullName evidence="2">[histone H3]-lysine(27) N-trimethyltransferase</fullName>
        <ecNumber evidence="2">2.1.1.356</ecNumber>
    </recommendedName>
</protein>
<evidence type="ECO:0000256" key="2">
    <source>
        <dbReference type="ARBA" id="ARBA00012186"/>
    </source>
</evidence>
<keyword evidence="9" id="KW-0539">Nucleus</keyword>
<dbReference type="GO" id="GO:0140951">
    <property type="term" value="F:histone H3K27 trimethyltransferase activity"/>
    <property type="evidence" value="ECO:0007669"/>
    <property type="project" value="UniProtKB-EC"/>
</dbReference>
<keyword evidence="5" id="KW-0949">S-adenosyl-L-methionine</keyword>